<accession>A0A1I1SSU3</accession>
<name>A0A1I1SSU3_9BACT</name>
<proteinExistence type="predicted"/>
<dbReference type="Proteomes" id="UP000199400">
    <property type="component" value="Unassembled WGS sequence"/>
</dbReference>
<evidence type="ECO:0000313" key="2">
    <source>
        <dbReference type="Proteomes" id="UP000199400"/>
    </source>
</evidence>
<dbReference type="AlphaFoldDB" id="A0A1I1SSU3"/>
<gene>
    <name evidence="1" type="ORF">SAMN02745121_00243</name>
</gene>
<evidence type="ECO:0000313" key="1">
    <source>
        <dbReference type="EMBL" id="SFD49486.1"/>
    </source>
</evidence>
<sequence length="58" mass="6218">MWQVVVSRVSIARRSAGPSMTTWARNAEVVSGVAKPRIVFGGSDKSGLSEPSPNYRSP</sequence>
<keyword evidence="2" id="KW-1185">Reference proteome</keyword>
<protein>
    <submittedName>
        <fullName evidence="1">Uncharacterized protein</fullName>
    </submittedName>
</protein>
<reference evidence="2" key="1">
    <citation type="submission" date="2016-10" db="EMBL/GenBank/DDBJ databases">
        <authorList>
            <person name="Varghese N."/>
            <person name="Submissions S."/>
        </authorList>
    </citation>
    <scope>NUCLEOTIDE SEQUENCE [LARGE SCALE GENOMIC DNA]</scope>
    <source>
        <strain evidence="2">ATCC 25963</strain>
    </source>
</reference>
<dbReference type="EMBL" id="FOMX01000002">
    <property type="protein sequence ID" value="SFD49486.1"/>
    <property type="molecule type" value="Genomic_DNA"/>
</dbReference>
<organism evidence="1 2">
    <name type="scientific">Nannocystis exedens</name>
    <dbReference type="NCBI Taxonomy" id="54"/>
    <lineage>
        <taxon>Bacteria</taxon>
        <taxon>Pseudomonadati</taxon>
        <taxon>Myxococcota</taxon>
        <taxon>Polyangia</taxon>
        <taxon>Nannocystales</taxon>
        <taxon>Nannocystaceae</taxon>
        <taxon>Nannocystis</taxon>
    </lineage>
</organism>